<evidence type="ECO:0000313" key="1">
    <source>
        <dbReference type="EMBL" id="KGN41814.1"/>
    </source>
</evidence>
<keyword evidence="2" id="KW-1185">Reference proteome</keyword>
<comment type="caution">
    <text evidence="1">The sequence shown here is derived from an EMBL/GenBank/DDBJ whole genome shotgun (WGS) entry which is preliminary data.</text>
</comment>
<dbReference type="AlphaFoldDB" id="A0A0A0JYJ7"/>
<proteinExistence type="predicted"/>
<accession>A0A0A0JYJ7</accession>
<dbReference type="STRING" id="1385519.N801_04610"/>
<dbReference type="eggNOG" id="ENOG503399T">
    <property type="taxonomic scope" value="Bacteria"/>
</dbReference>
<sequence>MLPPGAVAALLLDTTPYLSCDECFERMDTHVEAVLDEPGHHDLAMDRHLVGCAACAEEAQSLIALCAGH</sequence>
<evidence type="ECO:0000313" key="2">
    <source>
        <dbReference type="Proteomes" id="UP000030013"/>
    </source>
</evidence>
<protein>
    <submittedName>
        <fullName evidence="1">Uncharacterized protein</fullName>
    </submittedName>
</protein>
<gene>
    <name evidence="1" type="ORF">N801_04610</name>
</gene>
<dbReference type="EMBL" id="AVPL01000012">
    <property type="protein sequence ID" value="KGN41814.1"/>
    <property type="molecule type" value="Genomic_DNA"/>
</dbReference>
<organism evidence="1 2">
    <name type="scientific">Knoellia aerolata DSM 18566</name>
    <dbReference type="NCBI Taxonomy" id="1385519"/>
    <lineage>
        <taxon>Bacteria</taxon>
        <taxon>Bacillati</taxon>
        <taxon>Actinomycetota</taxon>
        <taxon>Actinomycetes</taxon>
        <taxon>Micrococcales</taxon>
        <taxon>Intrasporangiaceae</taxon>
        <taxon>Knoellia</taxon>
    </lineage>
</organism>
<dbReference type="Proteomes" id="UP000030013">
    <property type="component" value="Unassembled WGS sequence"/>
</dbReference>
<reference evidence="1 2" key="1">
    <citation type="submission" date="2013-08" db="EMBL/GenBank/DDBJ databases">
        <title>The genome sequence of Knoellia aerolata.</title>
        <authorList>
            <person name="Zhu W."/>
            <person name="Wang G."/>
        </authorList>
    </citation>
    <scope>NUCLEOTIDE SEQUENCE [LARGE SCALE GENOMIC DNA]</scope>
    <source>
        <strain evidence="1 2">DSM 18566</strain>
    </source>
</reference>
<name>A0A0A0JYJ7_9MICO</name>